<keyword evidence="1" id="KW-0472">Membrane</keyword>
<sequence length="146" mass="15805">MKTAPNLVLAIITGFVVIVAILAAIFASRDMAPDWPDDSPEATVQAYVQAVIDQDYAQAITHLDPSMECTPEDLAQSYYPQDTAMSLLKAHIGPDEATVSVEFGSYSEAFTDPFIGQEQFELIPDDTGGWLITGTPWPIYSCAGTL</sequence>
<evidence type="ECO:0000313" key="3">
    <source>
        <dbReference type="Proteomes" id="UP001183794"/>
    </source>
</evidence>
<protein>
    <submittedName>
        <fullName evidence="2">Uncharacterized protein</fullName>
    </submittedName>
</protein>
<dbReference type="Proteomes" id="UP001183794">
    <property type="component" value="Unassembled WGS sequence"/>
</dbReference>
<dbReference type="RefSeq" id="WP_310169963.1">
    <property type="nucleotide sequence ID" value="NZ_BAABHE010000002.1"/>
</dbReference>
<proteinExistence type="predicted"/>
<accession>A0ABU2AXP7</accession>
<evidence type="ECO:0000256" key="1">
    <source>
        <dbReference type="SAM" id="Phobius"/>
    </source>
</evidence>
<dbReference type="EMBL" id="JAVDYJ010000001">
    <property type="protein sequence ID" value="MDR7345811.1"/>
    <property type="molecule type" value="Genomic_DNA"/>
</dbReference>
<gene>
    <name evidence="2" type="ORF">J2S62_000068</name>
</gene>
<evidence type="ECO:0000313" key="2">
    <source>
        <dbReference type="EMBL" id="MDR7345811.1"/>
    </source>
</evidence>
<comment type="caution">
    <text evidence="2">The sequence shown here is derived from an EMBL/GenBank/DDBJ whole genome shotgun (WGS) entry which is preliminary data.</text>
</comment>
<reference evidence="2 3" key="1">
    <citation type="submission" date="2023-07" db="EMBL/GenBank/DDBJ databases">
        <title>Sequencing the genomes of 1000 actinobacteria strains.</title>
        <authorList>
            <person name="Klenk H.-P."/>
        </authorList>
    </citation>
    <scope>NUCLEOTIDE SEQUENCE [LARGE SCALE GENOMIC DNA]</scope>
    <source>
        <strain evidence="2 3">DSM 22966</strain>
    </source>
</reference>
<keyword evidence="3" id="KW-1185">Reference proteome</keyword>
<keyword evidence="1" id="KW-1133">Transmembrane helix</keyword>
<name>A0ABU2AXP7_9MICC</name>
<feature type="transmembrane region" description="Helical" evidence="1">
    <location>
        <begin position="6"/>
        <end position="27"/>
    </location>
</feature>
<keyword evidence="1" id="KW-0812">Transmembrane</keyword>
<organism evidence="2 3">
    <name type="scientific">Enteractinococcus fodinae</name>
    <dbReference type="NCBI Taxonomy" id="684663"/>
    <lineage>
        <taxon>Bacteria</taxon>
        <taxon>Bacillati</taxon>
        <taxon>Actinomycetota</taxon>
        <taxon>Actinomycetes</taxon>
        <taxon>Micrococcales</taxon>
        <taxon>Micrococcaceae</taxon>
    </lineage>
</organism>